<dbReference type="GeneTree" id="ENSGT00390000017064"/>
<name>A0A803JSW7_XENTR</name>
<reference evidence="2" key="1">
    <citation type="journal article" date="2010" name="Science">
        <title>The genome of the Western clawed frog Xenopus tropicalis.</title>
        <authorList>
            <person name="Hellsten U."/>
            <person name="Harland R.M."/>
            <person name="Gilchrist M.J."/>
            <person name="Hendrix D."/>
            <person name="Jurka J."/>
            <person name="Kapitonov V."/>
            <person name="Ovcharenko I."/>
            <person name="Putnam N.H."/>
            <person name="Shu S."/>
            <person name="Taher L."/>
            <person name="Blitz I.L."/>
            <person name="Blumberg B."/>
            <person name="Dichmann D.S."/>
            <person name="Dubchak I."/>
            <person name="Amaya E."/>
            <person name="Detter J.C."/>
            <person name="Fletcher R."/>
            <person name="Gerhard D.S."/>
            <person name="Goodstein D."/>
            <person name="Graves T."/>
            <person name="Grigoriev I.V."/>
            <person name="Grimwood J."/>
            <person name="Kawashima T."/>
            <person name="Lindquist E."/>
            <person name="Lucas S.M."/>
            <person name="Mead P.E."/>
            <person name="Mitros T."/>
            <person name="Ogino H."/>
            <person name="Ohta Y."/>
            <person name="Poliakov A.V."/>
            <person name="Pollet N."/>
            <person name="Robert J."/>
            <person name="Salamov A."/>
            <person name="Sater A.K."/>
            <person name="Schmutz J."/>
            <person name="Terry A."/>
            <person name="Vize P.D."/>
            <person name="Warren W.C."/>
            <person name="Wells D."/>
            <person name="Wills A."/>
            <person name="Wilson R.K."/>
            <person name="Zimmerman L.B."/>
            <person name="Zorn A.M."/>
            <person name="Grainger R."/>
            <person name="Grammer T."/>
            <person name="Khokha M.K."/>
            <person name="Richardson P.M."/>
            <person name="Rokhsar D.S."/>
        </authorList>
    </citation>
    <scope>NUCLEOTIDE SEQUENCE [LARGE SCALE GENOMIC DNA]</scope>
    <source>
        <strain evidence="2">Nigerian</strain>
    </source>
</reference>
<evidence type="ECO:0000256" key="1">
    <source>
        <dbReference type="SAM" id="SignalP"/>
    </source>
</evidence>
<dbReference type="GO" id="GO:1901222">
    <property type="term" value="P:regulation of non-canonical NF-kappaB signal transduction"/>
    <property type="evidence" value="ECO:0007669"/>
    <property type="project" value="InterPro"/>
</dbReference>
<protein>
    <submittedName>
        <fullName evidence="2">A-kinase interacting protein 1</fullName>
    </submittedName>
</protein>
<dbReference type="AlphaFoldDB" id="A0A803JSW7"/>
<dbReference type="PANTHER" id="PTHR14330:SF2">
    <property type="entry name" value="A-KINASE-INTERACTING PROTEIN 1"/>
    <property type="match status" value="1"/>
</dbReference>
<feature type="chain" id="PRO_5031200928" evidence="1">
    <location>
        <begin position="31"/>
        <end position="211"/>
    </location>
</feature>
<dbReference type="Ensembl" id="ENSXETT00000114851">
    <property type="protein sequence ID" value="ENSXETP00000111110"/>
    <property type="gene ID" value="ENSXETG00000044432"/>
</dbReference>
<reference evidence="2" key="2">
    <citation type="submission" date="2021-03" db="UniProtKB">
        <authorList>
            <consortium name="Ensembl"/>
        </authorList>
    </citation>
    <scope>IDENTIFICATION</scope>
</reference>
<dbReference type="FunCoup" id="A0A803JSW7">
    <property type="interactions" value="1009"/>
</dbReference>
<organism evidence="2">
    <name type="scientific">Xenopus tropicalis</name>
    <name type="common">Western clawed frog</name>
    <name type="synonym">Silurana tropicalis</name>
    <dbReference type="NCBI Taxonomy" id="8364"/>
    <lineage>
        <taxon>Eukaryota</taxon>
        <taxon>Metazoa</taxon>
        <taxon>Chordata</taxon>
        <taxon>Craniata</taxon>
        <taxon>Vertebrata</taxon>
        <taxon>Euteleostomi</taxon>
        <taxon>Amphibia</taxon>
        <taxon>Batrachia</taxon>
        <taxon>Anura</taxon>
        <taxon>Pipoidea</taxon>
        <taxon>Pipidae</taxon>
        <taxon>Xenopodinae</taxon>
        <taxon>Xenopus</taxon>
        <taxon>Silurana</taxon>
    </lineage>
</organism>
<sequence length="211" mass="23350">MYMAPLCITAPMYMALLCITAPYICGGAHTVNIHFPPPVSPRSGRRMDCRYRRMEDSLKRSAELGRDLLERMRSREVGWACSGGLQEAELTEAVDDGANLEEAFAVMADFMRRTTEQCARYHGCLANQKMSQQEVAHTGRFHGRKFAHGGAAQRVRVRPCSPVSAQGGPRDIAIEVAPGTYRVTAGLHRAREQTHVVNICPGQSVDITFDL</sequence>
<dbReference type="InterPro" id="IPR033214">
    <property type="entry name" value="AKIP1"/>
</dbReference>
<evidence type="ECO:0000313" key="2">
    <source>
        <dbReference type="Ensembl" id="ENSXETP00000111110"/>
    </source>
</evidence>
<dbReference type="PANTHER" id="PTHR14330">
    <property type="entry name" value="A-KINASE-INTERACTING PROTEIN 1"/>
    <property type="match status" value="1"/>
</dbReference>
<keyword evidence="1" id="KW-0732">Signal</keyword>
<dbReference type="InParanoid" id="A0A803JSW7"/>
<proteinExistence type="predicted"/>
<accession>A0A803JSW7</accession>
<gene>
    <name evidence="2" type="primary">akip1</name>
</gene>
<feature type="signal peptide" evidence="1">
    <location>
        <begin position="1"/>
        <end position="30"/>
    </location>
</feature>